<evidence type="ECO:0000313" key="2">
    <source>
        <dbReference type="EMBL" id="KAJ7351350.1"/>
    </source>
</evidence>
<organism evidence="2 3">
    <name type="scientific">Mycena albidolilacea</name>
    <dbReference type="NCBI Taxonomy" id="1033008"/>
    <lineage>
        <taxon>Eukaryota</taxon>
        <taxon>Fungi</taxon>
        <taxon>Dikarya</taxon>
        <taxon>Basidiomycota</taxon>
        <taxon>Agaricomycotina</taxon>
        <taxon>Agaricomycetes</taxon>
        <taxon>Agaricomycetidae</taxon>
        <taxon>Agaricales</taxon>
        <taxon>Marasmiineae</taxon>
        <taxon>Mycenaceae</taxon>
        <taxon>Mycena</taxon>
    </lineage>
</organism>
<protein>
    <recommendedName>
        <fullName evidence="1">Neutral/alkaline non-lysosomal ceramidase N-terminal domain-containing protein</fullName>
    </recommendedName>
</protein>
<sequence>MILNFGDFRPSSDIFGNRRALRSSTPSSSFTTIPMKIPLLSSLFLPPFDALHSLSNQLVYALFASTPFVSQPISWEYLLGLGIADITGSVIETMMGYASLIQTATGLHMRQRARTTH</sequence>
<accession>A0AAD7EU38</accession>
<gene>
    <name evidence="2" type="ORF">DFH08DRAFT_992723</name>
</gene>
<dbReference type="EMBL" id="JARIHO010000013">
    <property type="protein sequence ID" value="KAJ7351350.1"/>
    <property type="molecule type" value="Genomic_DNA"/>
</dbReference>
<keyword evidence="3" id="KW-1185">Reference proteome</keyword>
<dbReference type="InterPro" id="IPR031329">
    <property type="entry name" value="NEUT/ALK_ceramidase_N"/>
</dbReference>
<dbReference type="Proteomes" id="UP001218218">
    <property type="component" value="Unassembled WGS sequence"/>
</dbReference>
<comment type="caution">
    <text evidence="2">The sequence shown here is derived from an EMBL/GenBank/DDBJ whole genome shotgun (WGS) entry which is preliminary data.</text>
</comment>
<dbReference type="AlphaFoldDB" id="A0AAD7EU38"/>
<evidence type="ECO:0000259" key="1">
    <source>
        <dbReference type="Pfam" id="PF04734"/>
    </source>
</evidence>
<name>A0AAD7EU38_9AGAR</name>
<feature type="domain" description="Neutral/alkaline non-lysosomal ceramidase N-terminal" evidence="1">
    <location>
        <begin position="77"/>
        <end position="115"/>
    </location>
</feature>
<reference evidence="2" key="1">
    <citation type="submission" date="2023-03" db="EMBL/GenBank/DDBJ databases">
        <title>Massive genome expansion in bonnet fungi (Mycena s.s.) driven by repeated elements and novel gene families across ecological guilds.</title>
        <authorList>
            <consortium name="Lawrence Berkeley National Laboratory"/>
            <person name="Harder C.B."/>
            <person name="Miyauchi S."/>
            <person name="Viragh M."/>
            <person name="Kuo A."/>
            <person name="Thoen E."/>
            <person name="Andreopoulos B."/>
            <person name="Lu D."/>
            <person name="Skrede I."/>
            <person name="Drula E."/>
            <person name="Henrissat B."/>
            <person name="Morin E."/>
            <person name="Kohler A."/>
            <person name="Barry K."/>
            <person name="LaButti K."/>
            <person name="Morin E."/>
            <person name="Salamov A."/>
            <person name="Lipzen A."/>
            <person name="Mereny Z."/>
            <person name="Hegedus B."/>
            <person name="Baldrian P."/>
            <person name="Stursova M."/>
            <person name="Weitz H."/>
            <person name="Taylor A."/>
            <person name="Grigoriev I.V."/>
            <person name="Nagy L.G."/>
            <person name="Martin F."/>
            <person name="Kauserud H."/>
        </authorList>
    </citation>
    <scope>NUCLEOTIDE SEQUENCE</scope>
    <source>
        <strain evidence="2">CBHHK002</strain>
    </source>
</reference>
<dbReference type="Pfam" id="PF04734">
    <property type="entry name" value="Ceramidase_alk"/>
    <property type="match status" value="1"/>
</dbReference>
<evidence type="ECO:0000313" key="3">
    <source>
        <dbReference type="Proteomes" id="UP001218218"/>
    </source>
</evidence>
<proteinExistence type="predicted"/>